<gene>
    <name evidence="11" type="ORF">A9Q02_07535</name>
</gene>
<dbReference type="GO" id="GO:0015446">
    <property type="term" value="F:ATPase-coupled arsenite transmembrane transporter activity"/>
    <property type="evidence" value="ECO:0007669"/>
    <property type="project" value="UniProtKB-EC"/>
</dbReference>
<dbReference type="EMBL" id="LYXE01000009">
    <property type="protein sequence ID" value="PDW01276.1"/>
    <property type="molecule type" value="Genomic_DNA"/>
</dbReference>
<evidence type="ECO:0000313" key="11">
    <source>
        <dbReference type="EMBL" id="PDW01276.1"/>
    </source>
</evidence>
<comment type="caution">
    <text evidence="11">The sequence shown here is derived from an EMBL/GenBank/DDBJ whole genome shotgun (WGS) entry which is preliminary data.</text>
</comment>
<keyword evidence="12" id="KW-1185">Reference proteome</keyword>
<evidence type="ECO:0000313" key="12">
    <source>
        <dbReference type="Proteomes" id="UP000220922"/>
    </source>
</evidence>
<dbReference type="Gene3D" id="3.40.50.300">
    <property type="entry name" value="P-loop containing nucleotide triphosphate hydrolases"/>
    <property type="match status" value="1"/>
</dbReference>
<dbReference type="GO" id="GO:0005524">
    <property type="term" value="F:ATP binding"/>
    <property type="evidence" value="ECO:0007669"/>
    <property type="project" value="UniProtKB-KW"/>
</dbReference>
<evidence type="ECO:0000259" key="10">
    <source>
        <dbReference type="Pfam" id="PF17886"/>
    </source>
</evidence>
<evidence type="ECO:0000256" key="7">
    <source>
        <dbReference type="ARBA" id="ARBA00059736"/>
    </source>
</evidence>
<dbReference type="NCBIfam" id="TIGR00345">
    <property type="entry name" value="GET3_arsA_TRC40"/>
    <property type="match status" value="1"/>
</dbReference>
<comment type="function">
    <text evidence="7">Anion-transporting ATPase. Catalyzes the extrusion of arsenite.</text>
</comment>
<keyword evidence="3" id="KW-0067">ATP-binding</keyword>
<evidence type="ECO:0000256" key="1">
    <source>
        <dbReference type="ARBA" id="ARBA00011040"/>
    </source>
</evidence>
<dbReference type="EC" id="7.3.2.7" evidence="8"/>
<comment type="catalytic activity">
    <reaction evidence="6">
        <text>arsenite(in) + ATP + H2O = arsenite(out) + ADP + phosphate + H(+)</text>
        <dbReference type="Rhea" id="RHEA:11348"/>
        <dbReference type="ChEBI" id="CHEBI:15377"/>
        <dbReference type="ChEBI" id="CHEBI:15378"/>
        <dbReference type="ChEBI" id="CHEBI:29242"/>
        <dbReference type="ChEBI" id="CHEBI:30616"/>
        <dbReference type="ChEBI" id="CHEBI:43474"/>
        <dbReference type="ChEBI" id="CHEBI:456216"/>
        <dbReference type="EC" id="7.3.2.7"/>
    </reaction>
</comment>
<dbReference type="Proteomes" id="UP000220922">
    <property type="component" value="Unassembled WGS sequence"/>
</dbReference>
<dbReference type="PANTHER" id="PTHR10803">
    <property type="entry name" value="ARSENICAL PUMP-DRIVING ATPASE ARSENITE-TRANSLOCATING ATPASE"/>
    <property type="match status" value="1"/>
</dbReference>
<keyword evidence="4" id="KW-0059">Arsenical resistance</keyword>
<dbReference type="CDD" id="cd02035">
    <property type="entry name" value="ArsA"/>
    <property type="match status" value="1"/>
</dbReference>
<evidence type="ECO:0000256" key="8">
    <source>
        <dbReference type="ARBA" id="ARBA00066752"/>
    </source>
</evidence>
<dbReference type="InterPro" id="IPR016300">
    <property type="entry name" value="ATPase_ArsA/GET3"/>
</dbReference>
<dbReference type="GO" id="GO:0016887">
    <property type="term" value="F:ATP hydrolysis activity"/>
    <property type="evidence" value="ECO:0007669"/>
    <property type="project" value="InterPro"/>
</dbReference>
<dbReference type="InterPro" id="IPR027417">
    <property type="entry name" value="P-loop_NTPase"/>
</dbReference>
<dbReference type="PANTHER" id="PTHR10803:SF3">
    <property type="entry name" value="ATPASE GET3"/>
    <property type="match status" value="1"/>
</dbReference>
<name>A0A2H3KRV1_9CHLR</name>
<dbReference type="Pfam" id="PF02374">
    <property type="entry name" value="ArsA_ATPase"/>
    <property type="match status" value="1"/>
</dbReference>
<proteinExistence type="inferred from homology"/>
<keyword evidence="2" id="KW-0547">Nucleotide-binding</keyword>
<protein>
    <recommendedName>
        <fullName evidence="8">arsenite-transporting ATPase</fullName>
        <ecNumber evidence="8">7.3.2.7</ecNumber>
    </recommendedName>
</protein>
<evidence type="ECO:0000259" key="9">
    <source>
        <dbReference type="Pfam" id="PF02374"/>
    </source>
</evidence>
<evidence type="ECO:0000256" key="2">
    <source>
        <dbReference type="ARBA" id="ARBA00022741"/>
    </source>
</evidence>
<reference evidence="11 12" key="1">
    <citation type="submission" date="2016-05" db="EMBL/GenBank/DDBJ databases">
        <authorList>
            <person name="Lavstsen T."/>
            <person name="Jespersen J.S."/>
        </authorList>
    </citation>
    <scope>NUCLEOTIDE SEQUENCE [LARGE SCALE GENOMIC DNA]</scope>
    <source>
        <strain evidence="11 12">B7-9</strain>
    </source>
</reference>
<comment type="similarity">
    <text evidence="1">Belongs to the arsA ATPase family.</text>
</comment>
<evidence type="ECO:0000256" key="5">
    <source>
        <dbReference type="ARBA" id="ARBA00022967"/>
    </source>
</evidence>
<dbReference type="InterPro" id="IPR008978">
    <property type="entry name" value="HSP20-like_chaperone"/>
</dbReference>
<evidence type="ECO:0000256" key="6">
    <source>
        <dbReference type="ARBA" id="ARBA00052296"/>
    </source>
</evidence>
<dbReference type="OrthoDB" id="9780677at2"/>
<feature type="domain" description="ArsA/GET3 Anion-transporting ATPase-like" evidence="9">
    <location>
        <begin position="1"/>
        <end position="307"/>
    </location>
</feature>
<accession>A0A2H3KRV1</accession>
<dbReference type="InterPro" id="IPR025723">
    <property type="entry name" value="ArsA/GET3_ATPase-like"/>
</dbReference>
<dbReference type="InterPro" id="IPR040612">
    <property type="entry name" value="ArsA_HSP20-like"/>
</dbReference>
<dbReference type="FunFam" id="3.40.50.300:FF:001801">
    <property type="entry name" value="Putative arsenical pump-driving ATPase"/>
    <property type="match status" value="1"/>
</dbReference>
<feature type="domain" description="ArsA HSP20-like" evidence="10">
    <location>
        <begin position="329"/>
        <end position="391"/>
    </location>
</feature>
<keyword evidence="5" id="KW-1278">Translocase</keyword>
<evidence type="ECO:0000256" key="3">
    <source>
        <dbReference type="ARBA" id="ARBA00022840"/>
    </source>
</evidence>
<dbReference type="Gene3D" id="2.60.40.790">
    <property type="match status" value="1"/>
</dbReference>
<organism evidence="11 12">
    <name type="scientific">Candidatus Chloroploca asiatica</name>
    <dbReference type="NCBI Taxonomy" id="1506545"/>
    <lineage>
        <taxon>Bacteria</taxon>
        <taxon>Bacillati</taxon>
        <taxon>Chloroflexota</taxon>
        <taxon>Chloroflexia</taxon>
        <taxon>Chloroflexales</taxon>
        <taxon>Chloroflexineae</taxon>
        <taxon>Oscillochloridaceae</taxon>
        <taxon>Candidatus Chloroploca</taxon>
    </lineage>
</organism>
<dbReference type="AlphaFoldDB" id="A0A2H3KRV1"/>
<sequence>MRTLIFTGKGGVGKTSVAAATALRAADMGLRTLVMSTDPAHSLADSLDLEGPLGPDPVRLTPTLDALEVSIYHDIESNWGIVREHFSQLMAEQGVEGILADEMSILPGMDEAFPLIRIKKHKDKGDYDLLVIDCAPTGETLRLLSAPETFKWAIGMLRGAEKFLIKPLLRPMSKVTPGLSKMVAPAEVYEAVDDIFQQLEGVTATLANPLETSVRLVMNPEKMVIKESQRALTYLSMYGMTVDTVVVNKILPVNEDSGYLNHWKDVQQRYLQDVEHSFAPLPIRHVPYYPEEVVGLEKLRAMGRDIYGDTDPSAVLYNEAPMDISKLPDNSYRVRIKLPFADVSQLDLFQNGDELVIQIGDFRRIMTLPTSLGGQEAGQAEMEGDWLIVPFYAANGVPS</sequence>
<dbReference type="Pfam" id="PF17886">
    <property type="entry name" value="ArsA_HSP20"/>
    <property type="match status" value="1"/>
</dbReference>
<evidence type="ECO:0000256" key="4">
    <source>
        <dbReference type="ARBA" id="ARBA00022849"/>
    </source>
</evidence>
<dbReference type="RefSeq" id="WP_097650420.1">
    <property type="nucleotide sequence ID" value="NZ_LYXE01000009.1"/>
</dbReference>
<dbReference type="SUPFAM" id="SSF52540">
    <property type="entry name" value="P-loop containing nucleoside triphosphate hydrolases"/>
    <property type="match status" value="1"/>
</dbReference>